<protein>
    <submittedName>
        <fullName evidence="3">Uncharacterized protein</fullName>
    </submittedName>
</protein>
<proteinExistence type="predicted"/>
<sequence>MNRQSGIIIWLLGTSLAVLLGGPASAENDGQIVLMREVQPRTATRTPLAPDPNPRVVKTSPEAYVDISNAVAAGELSDSDFAHVNSGMAASMHMLTGRPGSLQQNGVSNQRITRATSGIGGKAGGGGGATGGIAGTVNRGVQQGLRPLTQALPGQ</sequence>
<dbReference type="OrthoDB" id="7024471at2"/>
<keyword evidence="2" id="KW-0732">Signal</keyword>
<evidence type="ECO:0000313" key="4">
    <source>
        <dbReference type="Proteomes" id="UP000243232"/>
    </source>
</evidence>
<reference evidence="4" key="1">
    <citation type="submission" date="2016-10" db="EMBL/GenBank/DDBJ databases">
        <authorList>
            <person name="Varghese N."/>
            <person name="Submissions S."/>
        </authorList>
    </citation>
    <scope>NUCLEOTIDE SEQUENCE [LARGE SCALE GENOMIC DNA]</scope>
    <source>
        <strain evidence="4">DSM 17875</strain>
    </source>
</reference>
<feature type="chain" id="PRO_5009273494" evidence="2">
    <location>
        <begin position="27"/>
        <end position="155"/>
    </location>
</feature>
<gene>
    <name evidence="3" type="ORF">SAMN05216296_1239</name>
</gene>
<dbReference type="AlphaFoldDB" id="A0A1H2F0Z8"/>
<organism evidence="3 4">
    <name type="scientific">Pseudomonas pohangensis</name>
    <dbReference type="NCBI Taxonomy" id="364197"/>
    <lineage>
        <taxon>Bacteria</taxon>
        <taxon>Pseudomonadati</taxon>
        <taxon>Pseudomonadota</taxon>
        <taxon>Gammaproteobacteria</taxon>
        <taxon>Pseudomonadales</taxon>
        <taxon>Pseudomonadaceae</taxon>
        <taxon>Pseudomonas</taxon>
    </lineage>
</organism>
<evidence type="ECO:0000313" key="3">
    <source>
        <dbReference type="EMBL" id="SDU01066.1"/>
    </source>
</evidence>
<dbReference type="EMBL" id="LT629785">
    <property type="protein sequence ID" value="SDU01066.1"/>
    <property type="molecule type" value="Genomic_DNA"/>
</dbReference>
<dbReference type="RefSeq" id="WP_090193590.1">
    <property type="nucleotide sequence ID" value="NZ_LT629785.1"/>
</dbReference>
<feature type="signal peptide" evidence="2">
    <location>
        <begin position="1"/>
        <end position="26"/>
    </location>
</feature>
<keyword evidence="4" id="KW-1185">Reference proteome</keyword>
<dbReference type="STRING" id="364197.SAMN05216296_1239"/>
<name>A0A1H2F0Z8_9PSED</name>
<feature type="compositionally biased region" description="Gly residues" evidence="1">
    <location>
        <begin position="118"/>
        <end position="134"/>
    </location>
</feature>
<evidence type="ECO:0000256" key="2">
    <source>
        <dbReference type="SAM" id="SignalP"/>
    </source>
</evidence>
<feature type="region of interest" description="Disordered" evidence="1">
    <location>
        <begin position="117"/>
        <end position="155"/>
    </location>
</feature>
<accession>A0A1H2F0Z8</accession>
<dbReference type="Proteomes" id="UP000243232">
    <property type="component" value="Chromosome I"/>
</dbReference>
<evidence type="ECO:0000256" key="1">
    <source>
        <dbReference type="SAM" id="MobiDB-lite"/>
    </source>
</evidence>